<dbReference type="SUPFAM" id="SSF53623">
    <property type="entry name" value="MurD-like peptide ligases, catalytic domain"/>
    <property type="match status" value="1"/>
</dbReference>
<dbReference type="GO" id="GO:0051301">
    <property type="term" value="P:cell division"/>
    <property type="evidence" value="ECO:0007669"/>
    <property type="project" value="UniProtKB-KW"/>
</dbReference>
<evidence type="ECO:0000259" key="16">
    <source>
        <dbReference type="Pfam" id="PF02875"/>
    </source>
</evidence>
<organism evidence="18 19">
    <name type="scientific">Candidatus Opimibacter skivensis</name>
    <dbReference type="NCBI Taxonomy" id="2982028"/>
    <lineage>
        <taxon>Bacteria</taxon>
        <taxon>Pseudomonadati</taxon>
        <taxon>Bacteroidota</taxon>
        <taxon>Saprospiria</taxon>
        <taxon>Saprospirales</taxon>
        <taxon>Saprospiraceae</taxon>
        <taxon>Candidatus Opimibacter</taxon>
    </lineage>
</organism>
<dbReference type="InterPro" id="IPR004101">
    <property type="entry name" value="Mur_ligase_C"/>
</dbReference>
<dbReference type="Proteomes" id="UP000808337">
    <property type="component" value="Unassembled WGS sequence"/>
</dbReference>
<comment type="caution">
    <text evidence="18">The sequence shown here is derived from an EMBL/GenBank/DDBJ whole genome shotgun (WGS) entry which is preliminary data.</text>
</comment>
<evidence type="ECO:0000256" key="9">
    <source>
        <dbReference type="ARBA" id="ARBA00022960"/>
    </source>
</evidence>
<dbReference type="SUPFAM" id="SSF53244">
    <property type="entry name" value="MurD-like peptide ligases, peptide-binding domain"/>
    <property type="match status" value="1"/>
</dbReference>
<name>A0A9D7SR94_9BACT</name>
<sequence length="459" mass="51720">MMELKEYNHIYFLGIGGIGMSALARWCLLNDISVSGYDRQSSSVTDALINEGAEIQFEDDPELISGHPDLVIYTPAIPSESRIRGHFVRFNVPMVKRSEALEWTTKGVDTIGVAGTHGKTTTSSMISYLLDSTGIKHTALLGGIAVNYDSNFISKSLDLMVVEADEYDRSFHRLHPKWVVLTAMDPDHLDIYGTYEEMLKGYRQFLKQIENNGKLIYRYDLNELIGKEVMDELHTKGVSMISFGLEKGDYHAADMKVEKGIWHWTLVTPEKELKDMALLMPGRHNVLNATAACAMALEIGADGNKLRDALPGFKGVSRRFEIRYQDEESVLIDDYAHHPEELIAAITAAKETYGKKVMGVFQPHLYSRTRDLAEGFAAALDLLDVPVIIDIYPAREKPIPGVSSQTIFDLMKNPNKKWCRGDTWIDWIVEKKPKVLITLGAGDLDKHIPELIRRLYKND</sequence>
<dbReference type="Pfam" id="PF01225">
    <property type="entry name" value="Mur_ligase"/>
    <property type="match status" value="1"/>
</dbReference>
<evidence type="ECO:0000256" key="2">
    <source>
        <dbReference type="ARBA" id="ARBA00004752"/>
    </source>
</evidence>
<protein>
    <recommendedName>
        <fullName evidence="3 14">UDP-N-acetylmuramate--L-alanine ligase</fullName>
        <ecNumber evidence="3 14">6.3.2.8</ecNumber>
    </recommendedName>
</protein>
<evidence type="ECO:0000256" key="1">
    <source>
        <dbReference type="ARBA" id="ARBA00004496"/>
    </source>
</evidence>
<evidence type="ECO:0000259" key="15">
    <source>
        <dbReference type="Pfam" id="PF01225"/>
    </source>
</evidence>
<dbReference type="Gene3D" id="3.90.190.20">
    <property type="entry name" value="Mur ligase, C-terminal domain"/>
    <property type="match status" value="1"/>
</dbReference>
<reference evidence="18 19" key="1">
    <citation type="submission" date="2020-10" db="EMBL/GenBank/DDBJ databases">
        <title>Connecting structure to function with the recovery of over 1000 high-quality activated sludge metagenome-assembled genomes encoding full-length rRNA genes using long-read sequencing.</title>
        <authorList>
            <person name="Singleton C.M."/>
            <person name="Petriglieri F."/>
            <person name="Kristensen J.M."/>
            <person name="Kirkegaard R.H."/>
            <person name="Michaelsen T.Y."/>
            <person name="Andersen M.H."/>
            <person name="Karst S.M."/>
            <person name="Dueholm M.S."/>
            <person name="Nielsen P.H."/>
            <person name="Albertsen M."/>
        </authorList>
    </citation>
    <scope>NUCLEOTIDE SEQUENCE [LARGE SCALE GENOMIC DNA]</scope>
    <source>
        <strain evidence="18">Ribe_18-Q3-R11-54_MAXAC.273</strain>
    </source>
</reference>
<dbReference type="GO" id="GO:0008360">
    <property type="term" value="P:regulation of cell shape"/>
    <property type="evidence" value="ECO:0007669"/>
    <property type="project" value="UniProtKB-KW"/>
</dbReference>
<gene>
    <name evidence="18" type="ORF">IPP15_05195</name>
</gene>
<evidence type="ECO:0000256" key="8">
    <source>
        <dbReference type="ARBA" id="ARBA00022840"/>
    </source>
</evidence>
<accession>A0A9D7SR94</accession>
<feature type="domain" description="Mur ligase N-terminal catalytic" evidence="15">
    <location>
        <begin position="9"/>
        <end position="104"/>
    </location>
</feature>
<keyword evidence="6" id="KW-0132">Cell division</keyword>
<keyword evidence="10" id="KW-0573">Peptidoglycan synthesis</keyword>
<dbReference type="PANTHER" id="PTHR43445:SF3">
    <property type="entry name" value="UDP-N-ACETYLMURAMATE--L-ALANINE LIGASE"/>
    <property type="match status" value="1"/>
</dbReference>
<evidence type="ECO:0000313" key="19">
    <source>
        <dbReference type="Proteomes" id="UP000808337"/>
    </source>
</evidence>
<keyword evidence="7" id="KW-0547">Nucleotide-binding</keyword>
<evidence type="ECO:0000259" key="17">
    <source>
        <dbReference type="Pfam" id="PF08245"/>
    </source>
</evidence>
<evidence type="ECO:0000313" key="18">
    <source>
        <dbReference type="EMBL" id="MBK9981810.1"/>
    </source>
</evidence>
<evidence type="ECO:0000256" key="3">
    <source>
        <dbReference type="ARBA" id="ARBA00012211"/>
    </source>
</evidence>
<evidence type="ECO:0000256" key="6">
    <source>
        <dbReference type="ARBA" id="ARBA00022618"/>
    </source>
</evidence>
<comment type="pathway">
    <text evidence="2">Cell wall biogenesis; peptidoglycan biosynthesis.</text>
</comment>
<evidence type="ECO:0000256" key="12">
    <source>
        <dbReference type="ARBA" id="ARBA00023316"/>
    </source>
</evidence>
<dbReference type="PANTHER" id="PTHR43445">
    <property type="entry name" value="UDP-N-ACETYLMURAMATE--L-ALANINE LIGASE-RELATED"/>
    <property type="match status" value="1"/>
</dbReference>
<keyword evidence="12" id="KW-0961">Cell wall biogenesis/degradation</keyword>
<keyword evidence="9" id="KW-0133">Cell shape</keyword>
<dbReference type="InterPro" id="IPR013221">
    <property type="entry name" value="Mur_ligase_cen"/>
</dbReference>
<dbReference type="GO" id="GO:0008763">
    <property type="term" value="F:UDP-N-acetylmuramate-L-alanine ligase activity"/>
    <property type="evidence" value="ECO:0007669"/>
    <property type="project" value="UniProtKB-UniRule"/>
</dbReference>
<comment type="subcellular location">
    <subcellularLocation>
        <location evidence="1">Cytoplasm</location>
    </subcellularLocation>
</comment>
<evidence type="ECO:0000256" key="7">
    <source>
        <dbReference type="ARBA" id="ARBA00022741"/>
    </source>
</evidence>
<dbReference type="InterPro" id="IPR050061">
    <property type="entry name" value="MurCDEF_pg_biosynth"/>
</dbReference>
<dbReference type="SUPFAM" id="SSF51984">
    <property type="entry name" value="MurCD N-terminal domain"/>
    <property type="match status" value="1"/>
</dbReference>
<dbReference type="Gene3D" id="3.40.1190.10">
    <property type="entry name" value="Mur-like, catalytic domain"/>
    <property type="match status" value="1"/>
</dbReference>
<dbReference type="Pfam" id="PF08245">
    <property type="entry name" value="Mur_ligase_M"/>
    <property type="match status" value="1"/>
</dbReference>
<dbReference type="EMBL" id="JADKGY010000001">
    <property type="protein sequence ID" value="MBK9981810.1"/>
    <property type="molecule type" value="Genomic_DNA"/>
</dbReference>
<keyword evidence="8" id="KW-0067">ATP-binding</keyword>
<evidence type="ECO:0000256" key="10">
    <source>
        <dbReference type="ARBA" id="ARBA00022984"/>
    </source>
</evidence>
<dbReference type="Pfam" id="PF02875">
    <property type="entry name" value="Mur_ligase_C"/>
    <property type="match status" value="1"/>
</dbReference>
<dbReference type="GO" id="GO:0071555">
    <property type="term" value="P:cell wall organization"/>
    <property type="evidence" value="ECO:0007669"/>
    <property type="project" value="UniProtKB-KW"/>
</dbReference>
<comment type="catalytic activity">
    <reaction evidence="13">
        <text>UDP-N-acetyl-alpha-D-muramate + L-alanine + ATP = UDP-N-acetyl-alpha-D-muramoyl-L-alanine + ADP + phosphate + H(+)</text>
        <dbReference type="Rhea" id="RHEA:23372"/>
        <dbReference type="ChEBI" id="CHEBI:15378"/>
        <dbReference type="ChEBI" id="CHEBI:30616"/>
        <dbReference type="ChEBI" id="CHEBI:43474"/>
        <dbReference type="ChEBI" id="CHEBI:57972"/>
        <dbReference type="ChEBI" id="CHEBI:70757"/>
        <dbReference type="ChEBI" id="CHEBI:83898"/>
        <dbReference type="ChEBI" id="CHEBI:456216"/>
        <dbReference type="EC" id="6.3.2.8"/>
    </reaction>
</comment>
<evidence type="ECO:0000256" key="13">
    <source>
        <dbReference type="ARBA" id="ARBA00047833"/>
    </source>
</evidence>
<dbReference type="GO" id="GO:0005737">
    <property type="term" value="C:cytoplasm"/>
    <property type="evidence" value="ECO:0007669"/>
    <property type="project" value="UniProtKB-SubCell"/>
</dbReference>
<dbReference type="AlphaFoldDB" id="A0A9D7SR94"/>
<feature type="domain" description="Mur ligase C-terminal" evidence="16">
    <location>
        <begin position="318"/>
        <end position="412"/>
    </location>
</feature>
<proteinExistence type="predicted"/>
<keyword evidence="5 18" id="KW-0436">Ligase</keyword>
<evidence type="ECO:0000256" key="14">
    <source>
        <dbReference type="NCBIfam" id="TIGR01082"/>
    </source>
</evidence>
<dbReference type="InterPro" id="IPR005758">
    <property type="entry name" value="UDP-N-AcMur_Ala_ligase_MurC"/>
</dbReference>
<feature type="domain" description="Mur ligase central" evidence="17">
    <location>
        <begin position="113"/>
        <end position="296"/>
    </location>
</feature>
<keyword evidence="4" id="KW-0963">Cytoplasm</keyword>
<dbReference type="GO" id="GO:0005524">
    <property type="term" value="F:ATP binding"/>
    <property type="evidence" value="ECO:0007669"/>
    <property type="project" value="UniProtKB-KW"/>
</dbReference>
<dbReference type="InterPro" id="IPR036565">
    <property type="entry name" value="Mur-like_cat_sf"/>
</dbReference>
<evidence type="ECO:0000256" key="5">
    <source>
        <dbReference type="ARBA" id="ARBA00022598"/>
    </source>
</evidence>
<dbReference type="EC" id="6.3.2.8" evidence="3 14"/>
<dbReference type="InterPro" id="IPR000713">
    <property type="entry name" value="Mur_ligase_N"/>
</dbReference>
<evidence type="ECO:0000256" key="11">
    <source>
        <dbReference type="ARBA" id="ARBA00023306"/>
    </source>
</evidence>
<dbReference type="Gene3D" id="3.40.50.720">
    <property type="entry name" value="NAD(P)-binding Rossmann-like Domain"/>
    <property type="match status" value="1"/>
</dbReference>
<keyword evidence="11" id="KW-0131">Cell cycle</keyword>
<dbReference type="InterPro" id="IPR036615">
    <property type="entry name" value="Mur_ligase_C_dom_sf"/>
</dbReference>
<dbReference type="NCBIfam" id="TIGR01082">
    <property type="entry name" value="murC"/>
    <property type="match status" value="1"/>
</dbReference>
<evidence type="ECO:0000256" key="4">
    <source>
        <dbReference type="ARBA" id="ARBA00022490"/>
    </source>
</evidence>
<dbReference type="GO" id="GO:0009252">
    <property type="term" value="P:peptidoglycan biosynthetic process"/>
    <property type="evidence" value="ECO:0007669"/>
    <property type="project" value="UniProtKB-UniRule"/>
</dbReference>